<name>A0A8S3A0I3_9BILA</name>
<protein>
    <recommendedName>
        <fullName evidence="3">beta-glucosidase</fullName>
        <ecNumber evidence="3">3.2.1.21</ecNumber>
    </recommendedName>
</protein>
<dbReference type="EMBL" id="CAJOBC010153544">
    <property type="protein sequence ID" value="CAF4679581.1"/>
    <property type="molecule type" value="Genomic_DNA"/>
</dbReference>
<dbReference type="SMART" id="SM01217">
    <property type="entry name" value="Fn3_like"/>
    <property type="match status" value="1"/>
</dbReference>
<dbReference type="EC" id="3.2.1.21" evidence="3"/>
<evidence type="ECO:0000313" key="7">
    <source>
        <dbReference type="Proteomes" id="UP000681722"/>
    </source>
</evidence>
<sequence>LGIDRSRYLDIPNDPLYPFGYGLSYTTFKYGPLKVNKRNFIGDNEILTVHLSILNSGLYGGEETVQLYIHDPIASVTRAVKELKNFQKIFLKPKELKQVSFNVTVNDLKFYNSALKYIWETGEFIIYVGPNSHDV</sequence>
<dbReference type="FunFam" id="2.60.40.10:FF:000495">
    <property type="entry name" value="Periplasmic beta-glucosidase"/>
    <property type="match status" value="1"/>
</dbReference>
<evidence type="ECO:0000256" key="2">
    <source>
        <dbReference type="ARBA" id="ARBA00005336"/>
    </source>
</evidence>
<dbReference type="InterPro" id="IPR013783">
    <property type="entry name" value="Ig-like_fold"/>
</dbReference>
<dbReference type="AlphaFoldDB" id="A0A8S3A0I3"/>
<comment type="similarity">
    <text evidence="2">Belongs to the glycosyl hydrolase 3 family.</text>
</comment>
<organism evidence="6 7">
    <name type="scientific">Didymodactylos carnosus</name>
    <dbReference type="NCBI Taxonomy" id="1234261"/>
    <lineage>
        <taxon>Eukaryota</taxon>
        <taxon>Metazoa</taxon>
        <taxon>Spiralia</taxon>
        <taxon>Gnathifera</taxon>
        <taxon>Rotifera</taxon>
        <taxon>Eurotatoria</taxon>
        <taxon>Bdelloidea</taxon>
        <taxon>Philodinida</taxon>
        <taxon>Philodinidae</taxon>
        <taxon>Didymodactylos</taxon>
    </lineage>
</organism>
<evidence type="ECO:0000256" key="3">
    <source>
        <dbReference type="ARBA" id="ARBA00012744"/>
    </source>
</evidence>
<feature type="non-terminal residue" evidence="6">
    <location>
        <position position="1"/>
    </location>
</feature>
<dbReference type="Gene3D" id="2.60.40.10">
    <property type="entry name" value="Immunoglobulins"/>
    <property type="match status" value="1"/>
</dbReference>
<feature type="non-terminal residue" evidence="6">
    <location>
        <position position="135"/>
    </location>
</feature>
<dbReference type="GO" id="GO:0005975">
    <property type="term" value="P:carbohydrate metabolic process"/>
    <property type="evidence" value="ECO:0007669"/>
    <property type="project" value="InterPro"/>
</dbReference>
<evidence type="ECO:0000313" key="6">
    <source>
        <dbReference type="EMBL" id="CAF4679581.1"/>
    </source>
</evidence>
<dbReference type="PANTHER" id="PTHR42715">
    <property type="entry name" value="BETA-GLUCOSIDASE"/>
    <property type="match status" value="1"/>
</dbReference>
<gene>
    <name evidence="6" type="ORF">SRO942_LOCUS51034</name>
</gene>
<dbReference type="OrthoDB" id="47059at2759"/>
<dbReference type="InterPro" id="IPR050288">
    <property type="entry name" value="Cellulose_deg_GH3"/>
</dbReference>
<dbReference type="GO" id="GO:0008422">
    <property type="term" value="F:beta-glucosidase activity"/>
    <property type="evidence" value="ECO:0007669"/>
    <property type="project" value="UniProtKB-EC"/>
</dbReference>
<dbReference type="Gene3D" id="3.40.50.1700">
    <property type="entry name" value="Glycoside hydrolase family 3 C-terminal domain"/>
    <property type="match status" value="1"/>
</dbReference>
<feature type="domain" description="Fibronectin type III-like" evidence="5">
    <location>
        <begin position="63"/>
        <end position="132"/>
    </location>
</feature>
<dbReference type="Pfam" id="PF14310">
    <property type="entry name" value="Fn3-like"/>
    <property type="match status" value="1"/>
</dbReference>
<proteinExistence type="inferred from homology"/>
<dbReference type="Proteomes" id="UP000681722">
    <property type="component" value="Unassembled WGS sequence"/>
</dbReference>
<accession>A0A8S3A0I3</accession>
<comment type="caution">
    <text evidence="6">The sequence shown here is derived from an EMBL/GenBank/DDBJ whole genome shotgun (WGS) entry which is preliminary data.</text>
</comment>
<dbReference type="SUPFAM" id="SSF52279">
    <property type="entry name" value="Beta-D-glucan exohydrolase, C-terminal domain"/>
    <property type="match status" value="1"/>
</dbReference>
<evidence type="ECO:0000259" key="5">
    <source>
        <dbReference type="SMART" id="SM01217"/>
    </source>
</evidence>
<dbReference type="InterPro" id="IPR026891">
    <property type="entry name" value="Fn3-like"/>
</dbReference>
<evidence type="ECO:0000256" key="1">
    <source>
        <dbReference type="ARBA" id="ARBA00000448"/>
    </source>
</evidence>
<dbReference type="PANTHER" id="PTHR42715:SF10">
    <property type="entry name" value="BETA-GLUCOSIDASE"/>
    <property type="match status" value="1"/>
</dbReference>
<dbReference type="InterPro" id="IPR036881">
    <property type="entry name" value="Glyco_hydro_3_C_sf"/>
</dbReference>
<evidence type="ECO:0000256" key="4">
    <source>
        <dbReference type="ARBA" id="ARBA00022801"/>
    </source>
</evidence>
<keyword evidence="4" id="KW-0378">Hydrolase</keyword>
<reference evidence="6" key="1">
    <citation type="submission" date="2021-02" db="EMBL/GenBank/DDBJ databases">
        <authorList>
            <person name="Nowell W R."/>
        </authorList>
    </citation>
    <scope>NUCLEOTIDE SEQUENCE</scope>
</reference>
<comment type="catalytic activity">
    <reaction evidence="1">
        <text>Hydrolysis of terminal, non-reducing beta-D-glucosyl residues with release of beta-D-glucose.</text>
        <dbReference type="EC" id="3.2.1.21"/>
    </reaction>
</comment>